<dbReference type="CDD" id="cd00156">
    <property type="entry name" value="REC"/>
    <property type="match status" value="1"/>
</dbReference>
<accession>L1NJ86</accession>
<dbReference type="GO" id="GO:0000160">
    <property type="term" value="P:phosphorelay signal transduction system"/>
    <property type="evidence" value="ECO:0007669"/>
    <property type="project" value="UniProtKB-KW"/>
</dbReference>
<dbReference type="InterPro" id="IPR017850">
    <property type="entry name" value="Alkaline_phosphatase_core_sf"/>
</dbReference>
<dbReference type="EMBL" id="AMEP01000039">
    <property type="protein sequence ID" value="EKY03262.1"/>
    <property type="molecule type" value="Genomic_DNA"/>
</dbReference>
<evidence type="ECO:0000259" key="4">
    <source>
        <dbReference type="PROSITE" id="PS50110"/>
    </source>
</evidence>
<dbReference type="Gene3D" id="3.40.720.10">
    <property type="entry name" value="Alkaline Phosphatase, subunit A"/>
    <property type="match status" value="1"/>
</dbReference>
<dbReference type="Pfam" id="PF08665">
    <property type="entry name" value="PglZ"/>
    <property type="match status" value="1"/>
</dbReference>
<evidence type="ECO:0000256" key="1">
    <source>
        <dbReference type="ARBA" id="ARBA00022553"/>
    </source>
</evidence>
<dbReference type="PANTHER" id="PTHR44591">
    <property type="entry name" value="STRESS RESPONSE REGULATOR PROTEIN 1"/>
    <property type="match status" value="1"/>
</dbReference>
<dbReference type="AlphaFoldDB" id="L1NJ86"/>
<dbReference type="SUPFAM" id="SSF52172">
    <property type="entry name" value="CheY-like"/>
    <property type="match status" value="1"/>
</dbReference>
<protein>
    <submittedName>
        <fullName evidence="5">PglZ domain protein</fullName>
    </submittedName>
</protein>
<dbReference type="HOGENOM" id="CLU_527616_0_0_10"/>
<keyword evidence="6" id="KW-1185">Reference proteome</keyword>
<dbReference type="InterPro" id="IPR011006">
    <property type="entry name" value="CheY-like_superfamily"/>
</dbReference>
<gene>
    <name evidence="5" type="ORF">HMPREF9151_00418</name>
</gene>
<keyword evidence="2" id="KW-0902">Two-component regulatory system</keyword>
<reference evidence="5 6" key="1">
    <citation type="submission" date="2012-05" db="EMBL/GenBank/DDBJ databases">
        <authorList>
            <person name="Weinstock G."/>
            <person name="Sodergren E."/>
            <person name="Lobos E.A."/>
            <person name="Fulton L."/>
            <person name="Fulton R."/>
            <person name="Courtney L."/>
            <person name="Fronick C."/>
            <person name="O'Laughlin M."/>
            <person name="Godfrey J."/>
            <person name="Wilson R.M."/>
            <person name="Miner T."/>
            <person name="Farmer C."/>
            <person name="Delehaunty K."/>
            <person name="Cordes M."/>
            <person name="Minx P."/>
            <person name="Tomlinson C."/>
            <person name="Chen J."/>
            <person name="Wollam A."/>
            <person name="Pepin K.H."/>
            <person name="Bhonagiri V."/>
            <person name="Zhang X."/>
            <person name="Suruliraj S."/>
            <person name="Warren W."/>
            <person name="Mitreva M."/>
            <person name="Mardis E.R."/>
            <person name="Wilson R.K."/>
        </authorList>
    </citation>
    <scope>NUCLEOTIDE SEQUENCE [LARGE SCALE GENOMIC DNA]</scope>
    <source>
        <strain evidence="5 6">F0055</strain>
    </source>
</reference>
<dbReference type="InterPro" id="IPR050595">
    <property type="entry name" value="Bact_response_regulator"/>
</dbReference>
<dbReference type="Pfam" id="PF00072">
    <property type="entry name" value="Response_reg"/>
    <property type="match status" value="1"/>
</dbReference>
<name>L1NJ86_9BACT</name>
<sequence length="520" mass="60281">MNNGRLLWVDDEIELLKAHILFLENKGYELITVSNGADAIEQCRVQTFDLILLDEMMPGLSGLETLQKIKEIQPATPIVMCTKSEEENIMEQAIGSKIADYLIKPVNPSQILLTLKKNIHRKEIMTEVTQSGYRQNFQDIALQIQDSKDLNDWMNLYKRLVHWELELSTTESNMTDILSMQKEEANNGFAKYIKNNYAQWADPKTPADSRPIMSPDIFKTKIFPQLDAKEKVFLIVIDNFRYDQWRLLAHEIAELFDIDEDMYISILPTATQYARNAIFSGLMPNKIAEMFPELWVDEDEEEGKNLNEAPLIQTQIDRYRRHDTFSYTKINTSADAEKLIEHFDRLQQNNLNVVVFNFIDMLSHARTESRMVRELANNESAYRSITISWFRHSVISRLFRLLSQSHYKVVLTTDHGSIRVDKPIKIIGDRNTNTNLRYKLGRNLSYNSKELFAVKAPHAIQLPAPNISTSYVFATGNTFLAYPNNYNYYVSYYKDTFQHGGISMEEMLVPLITLTPKRSL</sequence>
<comment type="caution">
    <text evidence="5">The sequence shown here is derived from an EMBL/GenBank/DDBJ whole genome shotgun (WGS) entry which is preliminary data.</text>
</comment>
<evidence type="ECO:0000256" key="2">
    <source>
        <dbReference type="ARBA" id="ARBA00023012"/>
    </source>
</evidence>
<dbReference type="SMART" id="SM00448">
    <property type="entry name" value="REC"/>
    <property type="match status" value="1"/>
</dbReference>
<dbReference type="SUPFAM" id="SSF53649">
    <property type="entry name" value="Alkaline phosphatase-like"/>
    <property type="match status" value="1"/>
</dbReference>
<evidence type="ECO:0000313" key="5">
    <source>
        <dbReference type="EMBL" id="EKY03262.1"/>
    </source>
</evidence>
<organism evidence="5 6">
    <name type="scientific">Hoylesella saccharolytica F0055</name>
    <dbReference type="NCBI Taxonomy" id="1127699"/>
    <lineage>
        <taxon>Bacteria</taxon>
        <taxon>Pseudomonadati</taxon>
        <taxon>Bacteroidota</taxon>
        <taxon>Bacteroidia</taxon>
        <taxon>Bacteroidales</taxon>
        <taxon>Prevotellaceae</taxon>
        <taxon>Hoylesella</taxon>
    </lineage>
</organism>
<dbReference type="STRING" id="1127699.HMPREF9151_00418"/>
<dbReference type="OrthoDB" id="9813025at2"/>
<keyword evidence="1 3" id="KW-0597">Phosphoprotein</keyword>
<feature type="modified residue" description="4-aspartylphosphate" evidence="3">
    <location>
        <position position="54"/>
    </location>
</feature>
<evidence type="ECO:0000313" key="6">
    <source>
        <dbReference type="Proteomes" id="UP000010433"/>
    </source>
</evidence>
<dbReference type="InterPro" id="IPR001789">
    <property type="entry name" value="Sig_transdc_resp-reg_receiver"/>
</dbReference>
<dbReference type="PANTHER" id="PTHR44591:SF14">
    <property type="entry name" value="PROTEIN PILG"/>
    <property type="match status" value="1"/>
</dbReference>
<dbReference type="Proteomes" id="UP000010433">
    <property type="component" value="Unassembled WGS sequence"/>
</dbReference>
<feature type="domain" description="Response regulatory" evidence="4">
    <location>
        <begin position="5"/>
        <end position="119"/>
    </location>
</feature>
<dbReference type="PATRIC" id="fig|1127699.3.peg.381"/>
<evidence type="ECO:0000256" key="3">
    <source>
        <dbReference type="PROSITE-ProRule" id="PRU00169"/>
    </source>
</evidence>
<proteinExistence type="predicted"/>
<dbReference type="RefSeq" id="WP_009161590.1">
    <property type="nucleotide sequence ID" value="NZ_KB290972.1"/>
</dbReference>
<dbReference type="PROSITE" id="PS50110">
    <property type="entry name" value="RESPONSE_REGULATORY"/>
    <property type="match status" value="1"/>
</dbReference>
<dbReference type="Gene3D" id="3.40.50.2300">
    <property type="match status" value="1"/>
</dbReference>